<keyword evidence="3" id="KW-0862">Zinc</keyword>
<dbReference type="SMART" id="SM00064">
    <property type="entry name" value="FYVE"/>
    <property type="match status" value="1"/>
</dbReference>
<dbReference type="PROSITE" id="PS50178">
    <property type="entry name" value="ZF_FYVE"/>
    <property type="match status" value="1"/>
</dbReference>
<dbReference type="InterPro" id="IPR011011">
    <property type="entry name" value="Znf_FYVE_PHD"/>
</dbReference>
<dbReference type="InterPro" id="IPR013083">
    <property type="entry name" value="Znf_RING/FYVE/PHD"/>
</dbReference>
<dbReference type="GO" id="GO:0000285">
    <property type="term" value="F:1-phosphatidylinositol-3-phosphate 5-kinase activity"/>
    <property type="evidence" value="ECO:0007669"/>
    <property type="project" value="InterPro"/>
</dbReference>
<dbReference type="InterPro" id="IPR017455">
    <property type="entry name" value="Znf_FYVE-rel"/>
</dbReference>
<dbReference type="InterPro" id="IPR000306">
    <property type="entry name" value="Znf_FYVE"/>
</dbReference>
<dbReference type="OrthoDB" id="6260643at2759"/>
<proteinExistence type="predicted"/>
<dbReference type="PANTHER" id="PTHR46715">
    <property type="entry name" value="1-PHOSPHATIDYLINOSITOL 3-PHOSPHATE 5-KINASE"/>
    <property type="match status" value="1"/>
</dbReference>
<name>A0A8T0DEF5_9TREM</name>
<dbReference type="Proteomes" id="UP000699462">
    <property type="component" value="Unassembled WGS sequence"/>
</dbReference>
<evidence type="ECO:0000256" key="4">
    <source>
        <dbReference type="PROSITE-ProRule" id="PRU00091"/>
    </source>
</evidence>
<dbReference type="Gene3D" id="3.30.40.10">
    <property type="entry name" value="Zinc/RING finger domain, C3HC4 (zinc finger)"/>
    <property type="match status" value="1"/>
</dbReference>
<dbReference type="SUPFAM" id="SSF57903">
    <property type="entry name" value="FYVE/PHD zinc finger"/>
    <property type="match status" value="1"/>
</dbReference>
<evidence type="ECO:0000256" key="3">
    <source>
        <dbReference type="ARBA" id="ARBA00022833"/>
    </source>
</evidence>
<dbReference type="GO" id="GO:0052810">
    <property type="term" value="F:1-phosphatidylinositol-5-kinase activity"/>
    <property type="evidence" value="ECO:0007669"/>
    <property type="project" value="TreeGrafter"/>
</dbReference>
<keyword evidence="8" id="KW-1185">Reference proteome</keyword>
<organism evidence="7 8">
    <name type="scientific">Paragonimus westermani</name>
    <dbReference type="NCBI Taxonomy" id="34504"/>
    <lineage>
        <taxon>Eukaryota</taxon>
        <taxon>Metazoa</taxon>
        <taxon>Spiralia</taxon>
        <taxon>Lophotrochozoa</taxon>
        <taxon>Platyhelminthes</taxon>
        <taxon>Trematoda</taxon>
        <taxon>Digenea</taxon>
        <taxon>Plagiorchiida</taxon>
        <taxon>Troglotremata</taxon>
        <taxon>Troglotrematidae</taxon>
        <taxon>Paragonimus</taxon>
    </lineage>
</organism>
<dbReference type="GO" id="GO:1903426">
    <property type="term" value="P:regulation of reactive oxygen species biosynthetic process"/>
    <property type="evidence" value="ECO:0007669"/>
    <property type="project" value="TreeGrafter"/>
</dbReference>
<evidence type="ECO:0000256" key="1">
    <source>
        <dbReference type="ARBA" id="ARBA00022723"/>
    </source>
</evidence>
<keyword evidence="1" id="KW-0479">Metal-binding</keyword>
<gene>
    <name evidence="7" type="ORF">P879_11709</name>
</gene>
<evidence type="ECO:0000259" key="6">
    <source>
        <dbReference type="PROSITE" id="PS50178"/>
    </source>
</evidence>
<dbReference type="GO" id="GO:0031410">
    <property type="term" value="C:cytoplasmic vesicle"/>
    <property type="evidence" value="ECO:0007669"/>
    <property type="project" value="TreeGrafter"/>
</dbReference>
<dbReference type="GO" id="GO:0090385">
    <property type="term" value="P:phagosome-lysosome fusion"/>
    <property type="evidence" value="ECO:0007669"/>
    <property type="project" value="TreeGrafter"/>
</dbReference>
<dbReference type="GO" id="GO:0012506">
    <property type="term" value="C:vesicle membrane"/>
    <property type="evidence" value="ECO:0007669"/>
    <property type="project" value="TreeGrafter"/>
</dbReference>
<dbReference type="GO" id="GO:0032438">
    <property type="term" value="P:melanosome organization"/>
    <property type="evidence" value="ECO:0007669"/>
    <property type="project" value="TreeGrafter"/>
</dbReference>
<feature type="domain" description="FYVE-type" evidence="6">
    <location>
        <begin position="138"/>
        <end position="198"/>
    </location>
</feature>
<comment type="caution">
    <text evidence="7">The sequence shown here is derived from an EMBL/GenBank/DDBJ whole genome shotgun (WGS) entry which is preliminary data.</text>
</comment>
<dbReference type="PANTHER" id="PTHR46715:SF1">
    <property type="entry name" value="1-PHOSPHATIDYLINOSITOL 3-PHOSPHATE 5-KINASE"/>
    <property type="match status" value="1"/>
</dbReference>
<keyword evidence="2 4" id="KW-0863">Zinc-finger</keyword>
<protein>
    <recommendedName>
        <fullName evidence="6">FYVE-type domain-containing protein</fullName>
    </recommendedName>
</protein>
<evidence type="ECO:0000313" key="8">
    <source>
        <dbReference type="Proteomes" id="UP000699462"/>
    </source>
</evidence>
<feature type="compositionally biased region" description="Polar residues" evidence="5">
    <location>
        <begin position="202"/>
        <end position="227"/>
    </location>
</feature>
<sequence>MDDDVEYTSFGIPGCEPVHKKKGFMHNLVARFVDRNTSTKVTSRLENITQCTSLVNDQQLDVSCQETHTDTDACSRALSTEKMEKFASSSIPFSGSNLSSHGTYSSVKRLHLPFQSSATGSGDAVTNLAINRRYWMTDESCRQCFECACRFTPIRRKHHCRVCGRIFCHQCSNKFIEGQQIGMSGLQRVCNYCAYSLPSASHTASATQPDETQPTLKKQMANTSISPDTPLDCSSGDPKECKAISDRGTTVCETKQPFRRRESAMTHTNQSGVGQAIPVNVSSRSTIFPMLHNSFSPNVPCPIPTFPNLLSSVAGTKLSRVPSARLGVPSNQKLSITSSQQGCPCCRQQLSDSFAVSSNRSVDDYSPFSSNFDGHVYGNLNETHISELWSRMVGSYVRFRCNVNCHMPNSNRLLDVDTLELAGLSSNPKELQVIKFTHQQRTVYCASGLSLVYWLTSNISEVQQCR</sequence>
<dbReference type="EMBL" id="JTDF01007056">
    <property type="protein sequence ID" value="KAF8565258.1"/>
    <property type="molecule type" value="Genomic_DNA"/>
</dbReference>
<evidence type="ECO:0000313" key="7">
    <source>
        <dbReference type="EMBL" id="KAF8565258.1"/>
    </source>
</evidence>
<evidence type="ECO:0000256" key="2">
    <source>
        <dbReference type="ARBA" id="ARBA00022771"/>
    </source>
</evidence>
<dbReference type="AlphaFoldDB" id="A0A8T0DEF5"/>
<evidence type="ECO:0000256" key="5">
    <source>
        <dbReference type="SAM" id="MobiDB-lite"/>
    </source>
</evidence>
<dbReference type="Pfam" id="PF01363">
    <property type="entry name" value="FYVE"/>
    <property type="match status" value="1"/>
</dbReference>
<feature type="region of interest" description="Disordered" evidence="5">
    <location>
        <begin position="202"/>
        <end position="240"/>
    </location>
</feature>
<dbReference type="InterPro" id="IPR043548">
    <property type="entry name" value="PIKfyve"/>
</dbReference>
<dbReference type="GO" id="GO:0008270">
    <property type="term" value="F:zinc ion binding"/>
    <property type="evidence" value="ECO:0007669"/>
    <property type="project" value="UniProtKB-KW"/>
</dbReference>
<reference evidence="7 8" key="1">
    <citation type="submission" date="2019-07" db="EMBL/GenBank/DDBJ databases">
        <title>Annotation for the trematode Paragonimus westermani.</title>
        <authorList>
            <person name="Choi Y.-J."/>
        </authorList>
    </citation>
    <scope>NUCLEOTIDE SEQUENCE [LARGE SCALE GENOMIC DNA]</scope>
    <source>
        <strain evidence="7">180907_Pwestermani</strain>
    </source>
</reference>
<accession>A0A8T0DEF5</accession>